<proteinExistence type="predicted"/>
<organism evidence="1">
    <name type="scientific">marine metagenome</name>
    <dbReference type="NCBI Taxonomy" id="408172"/>
    <lineage>
        <taxon>unclassified sequences</taxon>
        <taxon>metagenomes</taxon>
        <taxon>ecological metagenomes</taxon>
    </lineage>
</organism>
<dbReference type="AlphaFoldDB" id="A0A381QHK9"/>
<accession>A0A381QHK9</accession>
<name>A0A381QHK9_9ZZZZ</name>
<sequence>MIFSKKTKQIESIKINLITPKKPPRILLRNPRNTILRILVTTFPISEINTIISKKVKANEAIFK</sequence>
<dbReference type="EMBL" id="UINC01001369">
    <property type="protein sequence ID" value="SUZ78832.1"/>
    <property type="molecule type" value="Genomic_DNA"/>
</dbReference>
<protein>
    <submittedName>
        <fullName evidence="1">Uncharacterized protein</fullName>
    </submittedName>
</protein>
<evidence type="ECO:0000313" key="1">
    <source>
        <dbReference type="EMBL" id="SUZ78832.1"/>
    </source>
</evidence>
<gene>
    <name evidence="1" type="ORF">METZ01_LOCUS31686</name>
</gene>
<reference evidence="1" key="1">
    <citation type="submission" date="2018-05" db="EMBL/GenBank/DDBJ databases">
        <authorList>
            <person name="Lanie J.A."/>
            <person name="Ng W.-L."/>
            <person name="Kazmierczak K.M."/>
            <person name="Andrzejewski T.M."/>
            <person name="Davidsen T.M."/>
            <person name="Wayne K.J."/>
            <person name="Tettelin H."/>
            <person name="Glass J.I."/>
            <person name="Rusch D."/>
            <person name="Podicherti R."/>
            <person name="Tsui H.-C.T."/>
            <person name="Winkler M.E."/>
        </authorList>
    </citation>
    <scope>NUCLEOTIDE SEQUENCE</scope>
</reference>